<name>A0ABS6KBB2_9FIRM</name>
<feature type="transmembrane region" description="Helical" evidence="7">
    <location>
        <begin position="102"/>
        <end position="123"/>
    </location>
</feature>
<dbReference type="Pfam" id="PF00528">
    <property type="entry name" value="BPD_transp_1"/>
    <property type="match status" value="1"/>
</dbReference>
<dbReference type="SUPFAM" id="SSF161098">
    <property type="entry name" value="MetI-like"/>
    <property type="match status" value="1"/>
</dbReference>
<evidence type="ECO:0000256" key="3">
    <source>
        <dbReference type="ARBA" id="ARBA00022475"/>
    </source>
</evidence>
<feature type="transmembrane region" description="Helical" evidence="7">
    <location>
        <begin position="155"/>
        <end position="178"/>
    </location>
</feature>
<dbReference type="EMBL" id="JAHQCX010000013">
    <property type="protein sequence ID" value="MBU9727785.1"/>
    <property type="molecule type" value="Genomic_DNA"/>
</dbReference>
<evidence type="ECO:0000256" key="4">
    <source>
        <dbReference type="ARBA" id="ARBA00022692"/>
    </source>
</evidence>
<keyword evidence="5 7" id="KW-1133">Transmembrane helix</keyword>
<keyword evidence="6 7" id="KW-0472">Membrane</keyword>
<evidence type="ECO:0000256" key="1">
    <source>
        <dbReference type="ARBA" id="ARBA00004651"/>
    </source>
</evidence>
<proteinExistence type="inferred from homology"/>
<organism evidence="9 10">
    <name type="scientific">Diplocloster modestus</name>
    <dbReference type="NCBI Taxonomy" id="2850322"/>
    <lineage>
        <taxon>Bacteria</taxon>
        <taxon>Bacillati</taxon>
        <taxon>Bacillota</taxon>
        <taxon>Clostridia</taxon>
        <taxon>Lachnospirales</taxon>
        <taxon>Lachnospiraceae</taxon>
        <taxon>Diplocloster</taxon>
    </lineage>
</organism>
<dbReference type="PANTHER" id="PTHR43227">
    <property type="entry name" value="BLL4140 PROTEIN"/>
    <property type="match status" value="1"/>
</dbReference>
<dbReference type="CDD" id="cd06261">
    <property type="entry name" value="TM_PBP2"/>
    <property type="match status" value="1"/>
</dbReference>
<accession>A0ABS6KBB2</accession>
<keyword evidence="3" id="KW-1003">Cell membrane</keyword>
<dbReference type="InterPro" id="IPR035906">
    <property type="entry name" value="MetI-like_sf"/>
</dbReference>
<evidence type="ECO:0000313" key="10">
    <source>
        <dbReference type="Proteomes" id="UP001314681"/>
    </source>
</evidence>
<evidence type="ECO:0000256" key="7">
    <source>
        <dbReference type="RuleBase" id="RU363032"/>
    </source>
</evidence>
<evidence type="ECO:0000313" key="9">
    <source>
        <dbReference type="EMBL" id="MBU9727785.1"/>
    </source>
</evidence>
<dbReference type="Proteomes" id="UP001314681">
    <property type="component" value="Unassembled WGS sequence"/>
</dbReference>
<comment type="caution">
    <text evidence="9">The sequence shown here is derived from an EMBL/GenBank/DDBJ whole genome shotgun (WGS) entry which is preliminary data.</text>
</comment>
<keyword evidence="4 7" id="KW-0812">Transmembrane</keyword>
<gene>
    <name evidence="9" type="ORF">KTH90_17385</name>
</gene>
<dbReference type="Gene3D" id="1.10.3720.10">
    <property type="entry name" value="MetI-like"/>
    <property type="match status" value="1"/>
</dbReference>
<feature type="transmembrane region" description="Helical" evidence="7">
    <location>
        <begin position="70"/>
        <end position="90"/>
    </location>
</feature>
<feature type="transmembrane region" description="Helical" evidence="7">
    <location>
        <begin position="255"/>
        <end position="282"/>
    </location>
</feature>
<evidence type="ECO:0000256" key="2">
    <source>
        <dbReference type="ARBA" id="ARBA00022448"/>
    </source>
</evidence>
<dbReference type="InterPro" id="IPR000515">
    <property type="entry name" value="MetI-like"/>
</dbReference>
<feature type="domain" description="ABC transmembrane type-1" evidence="8">
    <location>
        <begin position="67"/>
        <end position="282"/>
    </location>
</feature>
<sequence length="293" mass="33028">MRHYFNKRAIFIFSVPALLLFTIFAIYPIIPEIQISFQSHNGIAAGGWVGFNNYKNILQSSSFWRAHKNTYIIVLSSLLIALPVSLLLALMLDRTSDRVRKIFKFGALFPAILSVTVIGKMWVAAFEPQWGLLNKILEMLHLDLLINNWLSNEKTAIWCIAFAFLWQYVGLNCILFYAGIKAIPKQYYEAAMIDGAGFLKSSIKITIPLLQDIVKYVVITSTLGSMGMYAHILIMTNGGPGDASRSVLYQMYYKAFLMGQFGEGSAIAVLFIIQCIIISILINRTIAKEKIEF</sequence>
<dbReference type="InterPro" id="IPR050809">
    <property type="entry name" value="UgpAE/MalFG_permease"/>
</dbReference>
<comment type="subcellular location">
    <subcellularLocation>
        <location evidence="1 7">Cell membrane</location>
        <topology evidence="1 7">Multi-pass membrane protein</topology>
    </subcellularLocation>
</comment>
<evidence type="ECO:0000256" key="6">
    <source>
        <dbReference type="ARBA" id="ARBA00023136"/>
    </source>
</evidence>
<keyword evidence="2 7" id="KW-0813">Transport</keyword>
<evidence type="ECO:0000259" key="8">
    <source>
        <dbReference type="PROSITE" id="PS50928"/>
    </source>
</evidence>
<feature type="transmembrane region" description="Helical" evidence="7">
    <location>
        <begin position="9"/>
        <end position="30"/>
    </location>
</feature>
<reference evidence="9 10" key="1">
    <citation type="submission" date="2021-06" db="EMBL/GenBank/DDBJ databases">
        <title>Description of novel taxa of the family Lachnospiraceae.</title>
        <authorList>
            <person name="Chaplin A.V."/>
            <person name="Sokolova S.R."/>
            <person name="Pikina A.P."/>
            <person name="Korzhanova M."/>
            <person name="Belova V."/>
            <person name="Korostin D."/>
            <person name="Efimov B.A."/>
        </authorList>
    </citation>
    <scope>NUCLEOTIDE SEQUENCE [LARGE SCALE GENOMIC DNA]</scope>
    <source>
        <strain evidence="9 10">ASD4241</strain>
    </source>
</reference>
<dbReference type="PROSITE" id="PS50928">
    <property type="entry name" value="ABC_TM1"/>
    <property type="match status" value="1"/>
</dbReference>
<protein>
    <submittedName>
        <fullName evidence="9">Sugar ABC transporter permease</fullName>
    </submittedName>
</protein>
<comment type="similarity">
    <text evidence="7">Belongs to the binding-protein-dependent transport system permease family.</text>
</comment>
<feature type="transmembrane region" description="Helical" evidence="7">
    <location>
        <begin position="213"/>
        <end position="235"/>
    </location>
</feature>
<evidence type="ECO:0000256" key="5">
    <source>
        <dbReference type="ARBA" id="ARBA00022989"/>
    </source>
</evidence>
<dbReference type="RefSeq" id="WP_158355705.1">
    <property type="nucleotide sequence ID" value="NZ_JAHQCX010000013.1"/>
</dbReference>
<dbReference type="PANTHER" id="PTHR43227:SF11">
    <property type="entry name" value="BLL4140 PROTEIN"/>
    <property type="match status" value="1"/>
</dbReference>
<keyword evidence="10" id="KW-1185">Reference proteome</keyword>